<gene>
    <name evidence="2" type="ORF">FFODKBPE_00507</name>
</gene>
<feature type="transmembrane region" description="Helical" evidence="1">
    <location>
        <begin position="188"/>
        <end position="209"/>
    </location>
</feature>
<feature type="transmembrane region" description="Helical" evidence="1">
    <location>
        <begin position="161"/>
        <end position="182"/>
    </location>
</feature>
<evidence type="ECO:0000313" key="2">
    <source>
        <dbReference type="EMBL" id="CAD6493519.1"/>
    </source>
</evidence>
<protein>
    <submittedName>
        <fullName evidence="2">Uncharacterized protein</fullName>
    </submittedName>
</protein>
<keyword evidence="1" id="KW-0812">Transmembrane</keyword>
<proteinExistence type="predicted"/>
<name>A0A811TDJ2_9EURY</name>
<dbReference type="AlphaFoldDB" id="A0A811TDJ2"/>
<feature type="transmembrane region" description="Helical" evidence="1">
    <location>
        <begin position="259"/>
        <end position="277"/>
    </location>
</feature>
<accession>A0A811TDJ2</accession>
<sequence length="394" mass="45638">MPMKKDKNLLDVVKSLLKELEEDISLLREFDVSLHSEISNFLERMNSRYTSAIEKIVREDDSGYSDLEDILVSVNEMRLQQYQKAAKSMLQMTRKELKNAFWFRDQFSLSQGIGDIEKKILDIDSSSKDSSEIERSINLYRDQINALGGIQKRFQGERHRFRLNIPSKVLLWSIPIFIGIWISDKFDNSAICVLILIMFLFVILSYFFVGSKRFEEFISQNKVMLIIFLVALIVVMFLWQSHTKISSYFYISSEYAAGIINLLFTIMLISILIVLNLPKILAKRKFIVVIPTIDKNFSPRDKIIIPYSLENKRSGVITEVGVSISAPGLDELFRRKDNLYKSMSSKSTKSGELKFLEVPKEAVPGEYTVELEWSFYVGSKWYEKTDRLNINVVS</sequence>
<organism evidence="2 3">
    <name type="scientific">Candidatus Argoarchaeum ethanivorans</name>
    <dbReference type="NCBI Taxonomy" id="2608793"/>
    <lineage>
        <taxon>Archaea</taxon>
        <taxon>Methanobacteriati</taxon>
        <taxon>Methanobacteriota</taxon>
        <taxon>Stenosarchaea group</taxon>
        <taxon>Methanomicrobia</taxon>
        <taxon>Methanosarcinales</taxon>
        <taxon>Methanosarcinales incertae sedis</taxon>
        <taxon>GOM Arc I cluster</taxon>
        <taxon>Candidatus Argoarchaeum</taxon>
    </lineage>
</organism>
<evidence type="ECO:0000256" key="1">
    <source>
        <dbReference type="SAM" id="Phobius"/>
    </source>
</evidence>
<reference evidence="2" key="1">
    <citation type="submission" date="2020-10" db="EMBL/GenBank/DDBJ databases">
        <authorList>
            <person name="Hahn C.J."/>
            <person name="Laso-Perez R."/>
            <person name="Vulcano F."/>
            <person name="Vaziourakis K.-M."/>
            <person name="Stokke R."/>
            <person name="Steen I.H."/>
            <person name="Teske A."/>
            <person name="Boetius A."/>
            <person name="Liebeke M."/>
            <person name="Amann R."/>
            <person name="Knittel K."/>
        </authorList>
    </citation>
    <scope>NUCLEOTIDE SEQUENCE</scope>
    <source>
        <strain evidence="2">Gfbio:e3339647-f889-4370-9287-4fb5cb688e4c:AG394J04_GoMArc1</strain>
    </source>
</reference>
<dbReference type="Proteomes" id="UP000603056">
    <property type="component" value="Unassembled WGS sequence"/>
</dbReference>
<dbReference type="EMBL" id="CAJHIP010000023">
    <property type="protein sequence ID" value="CAD6493519.1"/>
    <property type="molecule type" value="Genomic_DNA"/>
</dbReference>
<comment type="caution">
    <text evidence="2">The sequence shown here is derived from an EMBL/GenBank/DDBJ whole genome shotgun (WGS) entry which is preliminary data.</text>
</comment>
<keyword evidence="1" id="KW-1133">Transmembrane helix</keyword>
<keyword evidence="1" id="KW-0472">Membrane</keyword>
<evidence type="ECO:0000313" key="3">
    <source>
        <dbReference type="Proteomes" id="UP000603056"/>
    </source>
</evidence>
<feature type="transmembrane region" description="Helical" evidence="1">
    <location>
        <begin position="221"/>
        <end position="239"/>
    </location>
</feature>